<evidence type="ECO:0000313" key="5">
    <source>
        <dbReference type="EMBL" id="KAF2235361.1"/>
    </source>
</evidence>
<dbReference type="AlphaFoldDB" id="A0A6A6HBX8"/>
<sequence>MQPAYDGSMFAAYQDVILVAPNYRTNVFGFPNSPELPQTGQNLGFLDQRFALDWVQRNIHAFGGDPTKVTIFGESAGAFSVDALLTSFPKNSTPPFRGAILESGQISYRAAPEAPSTPSWDTLAAMLNCTGTSNLTCIRAAPATTIKNIIEMQELVFNPVADNVTLVSNPAQMRLSGNIVNIPVLSGTNAQEGRVFEVGQTNVTQYVQTTFGAIPGLPEQIEAAYPIGQNGLNSDYDVISQIFTEVEFQCSDALFANATASVGIPSWRYYYNASFPDAQPYNFLGVYHSSEIPQVFGSYLLTNPILGPTVQEYALSSFMNGAWAKFAKDPVGGPGWNAIGTGGSFWLGASDQDLGVLGNQGNTNGSGVTVIQESTVDYRCDLYKPLYEAVSGVQIS</sequence>
<evidence type="ECO:0000313" key="6">
    <source>
        <dbReference type="Proteomes" id="UP000800092"/>
    </source>
</evidence>
<dbReference type="OrthoDB" id="408631at2759"/>
<dbReference type="PANTHER" id="PTHR43918:SF4">
    <property type="entry name" value="CARBOXYLIC ESTER HYDROLASE"/>
    <property type="match status" value="1"/>
</dbReference>
<feature type="domain" description="Carboxylesterase type B" evidence="4">
    <location>
        <begin position="4"/>
        <end position="329"/>
    </location>
</feature>
<dbReference type="PROSITE" id="PS00122">
    <property type="entry name" value="CARBOXYLESTERASE_B_1"/>
    <property type="match status" value="1"/>
</dbReference>
<dbReference type="InterPro" id="IPR029058">
    <property type="entry name" value="AB_hydrolase_fold"/>
</dbReference>
<protein>
    <recommendedName>
        <fullName evidence="3">Carboxylic ester hydrolase</fullName>
        <ecNumber evidence="3">3.1.1.-</ecNumber>
    </recommendedName>
</protein>
<dbReference type="InterPro" id="IPR050654">
    <property type="entry name" value="AChE-related_enzymes"/>
</dbReference>
<dbReference type="Gene3D" id="3.40.50.1820">
    <property type="entry name" value="alpha/beta hydrolase"/>
    <property type="match status" value="1"/>
</dbReference>
<evidence type="ECO:0000259" key="4">
    <source>
        <dbReference type="Pfam" id="PF00135"/>
    </source>
</evidence>
<dbReference type="InterPro" id="IPR002018">
    <property type="entry name" value="CarbesteraseB"/>
</dbReference>
<dbReference type="PANTHER" id="PTHR43918">
    <property type="entry name" value="ACETYLCHOLINESTERASE"/>
    <property type="match status" value="1"/>
</dbReference>
<gene>
    <name evidence="5" type="ORF">EV356DRAFT_124748</name>
</gene>
<proteinExistence type="inferred from homology"/>
<dbReference type="EMBL" id="ML991792">
    <property type="protein sequence ID" value="KAF2235361.1"/>
    <property type="molecule type" value="Genomic_DNA"/>
</dbReference>
<dbReference type="SUPFAM" id="SSF53474">
    <property type="entry name" value="alpha/beta-Hydrolases"/>
    <property type="match status" value="1"/>
</dbReference>
<keyword evidence="2 3" id="KW-0378">Hydrolase</keyword>
<organism evidence="5 6">
    <name type="scientific">Viridothelium virens</name>
    <name type="common">Speckled blister lichen</name>
    <name type="synonym">Trypethelium virens</name>
    <dbReference type="NCBI Taxonomy" id="1048519"/>
    <lineage>
        <taxon>Eukaryota</taxon>
        <taxon>Fungi</taxon>
        <taxon>Dikarya</taxon>
        <taxon>Ascomycota</taxon>
        <taxon>Pezizomycotina</taxon>
        <taxon>Dothideomycetes</taxon>
        <taxon>Dothideomycetes incertae sedis</taxon>
        <taxon>Trypetheliales</taxon>
        <taxon>Trypetheliaceae</taxon>
        <taxon>Viridothelium</taxon>
    </lineage>
</organism>
<dbReference type="Pfam" id="PF00135">
    <property type="entry name" value="COesterase"/>
    <property type="match status" value="1"/>
</dbReference>
<dbReference type="GO" id="GO:0052689">
    <property type="term" value="F:carboxylic ester hydrolase activity"/>
    <property type="evidence" value="ECO:0007669"/>
    <property type="project" value="TreeGrafter"/>
</dbReference>
<evidence type="ECO:0000256" key="2">
    <source>
        <dbReference type="ARBA" id="ARBA00022801"/>
    </source>
</evidence>
<accession>A0A6A6HBX8</accession>
<dbReference type="InterPro" id="IPR019826">
    <property type="entry name" value="Carboxylesterase_B_AS"/>
</dbReference>
<reference evidence="5" key="1">
    <citation type="journal article" date="2020" name="Stud. Mycol.">
        <title>101 Dothideomycetes genomes: a test case for predicting lifestyles and emergence of pathogens.</title>
        <authorList>
            <person name="Haridas S."/>
            <person name="Albert R."/>
            <person name="Binder M."/>
            <person name="Bloem J."/>
            <person name="Labutti K."/>
            <person name="Salamov A."/>
            <person name="Andreopoulos B."/>
            <person name="Baker S."/>
            <person name="Barry K."/>
            <person name="Bills G."/>
            <person name="Bluhm B."/>
            <person name="Cannon C."/>
            <person name="Castanera R."/>
            <person name="Culley D."/>
            <person name="Daum C."/>
            <person name="Ezra D."/>
            <person name="Gonzalez J."/>
            <person name="Henrissat B."/>
            <person name="Kuo A."/>
            <person name="Liang C."/>
            <person name="Lipzen A."/>
            <person name="Lutzoni F."/>
            <person name="Magnuson J."/>
            <person name="Mondo S."/>
            <person name="Nolan M."/>
            <person name="Ohm R."/>
            <person name="Pangilinan J."/>
            <person name="Park H.-J."/>
            <person name="Ramirez L."/>
            <person name="Alfaro M."/>
            <person name="Sun H."/>
            <person name="Tritt A."/>
            <person name="Yoshinaga Y."/>
            <person name="Zwiers L.-H."/>
            <person name="Turgeon B."/>
            <person name="Goodwin S."/>
            <person name="Spatafora J."/>
            <person name="Crous P."/>
            <person name="Grigoriev I."/>
        </authorList>
    </citation>
    <scope>NUCLEOTIDE SEQUENCE</scope>
    <source>
        <strain evidence="5">Tuck. ex Michener</strain>
    </source>
</reference>
<dbReference type="Proteomes" id="UP000800092">
    <property type="component" value="Unassembled WGS sequence"/>
</dbReference>
<evidence type="ECO:0000256" key="3">
    <source>
        <dbReference type="RuleBase" id="RU361235"/>
    </source>
</evidence>
<name>A0A6A6HBX8_VIRVR</name>
<comment type="similarity">
    <text evidence="1 3">Belongs to the type-B carboxylesterase/lipase family.</text>
</comment>
<dbReference type="EC" id="3.1.1.-" evidence="3"/>
<keyword evidence="6" id="KW-1185">Reference proteome</keyword>
<evidence type="ECO:0000256" key="1">
    <source>
        <dbReference type="ARBA" id="ARBA00005964"/>
    </source>
</evidence>